<sequence>MSGPNQVADKELQGGTLAKLFTFSISLAVVPIASYFLTQKYVWAGDTTASALTAVFLANVVLGAYIIVSVREENKARATTTTTTGETKKTQ</sequence>
<reference evidence="1" key="1">
    <citation type="submission" date="2019-10" db="EMBL/GenBank/DDBJ databases">
        <authorList>
            <consortium name="DOE Joint Genome Institute"/>
            <person name="Kuo A."/>
            <person name="Miyauchi S."/>
            <person name="Kiss E."/>
            <person name="Drula E."/>
            <person name="Kohler A."/>
            <person name="Sanchez-Garcia M."/>
            <person name="Andreopoulos B."/>
            <person name="Barry K.W."/>
            <person name="Bonito G."/>
            <person name="Buee M."/>
            <person name="Carver A."/>
            <person name="Chen C."/>
            <person name="Cichocki N."/>
            <person name="Clum A."/>
            <person name="Culley D."/>
            <person name="Crous P.W."/>
            <person name="Fauchery L."/>
            <person name="Girlanda M."/>
            <person name="Hayes R."/>
            <person name="Keri Z."/>
            <person name="Labutti K."/>
            <person name="Lipzen A."/>
            <person name="Lombard V."/>
            <person name="Magnuson J."/>
            <person name="Maillard F."/>
            <person name="Morin E."/>
            <person name="Murat C."/>
            <person name="Nolan M."/>
            <person name="Ohm R."/>
            <person name="Pangilinan J."/>
            <person name="Pereira M."/>
            <person name="Perotto S."/>
            <person name="Peter M."/>
            <person name="Riley R."/>
            <person name="Sitrit Y."/>
            <person name="Stielow B."/>
            <person name="Szollosi G."/>
            <person name="Zifcakova L."/>
            <person name="Stursova M."/>
            <person name="Spatafora J.W."/>
            <person name="Tedersoo L."/>
            <person name="Vaario L.-M."/>
            <person name="Yamada A."/>
            <person name="Yan M."/>
            <person name="Wang P."/>
            <person name="Xu J."/>
            <person name="Bruns T."/>
            <person name="Baldrian P."/>
            <person name="Vilgalys R."/>
            <person name="Henrissat B."/>
            <person name="Grigoriev I.V."/>
            <person name="Hibbett D."/>
            <person name="Nagy L.G."/>
            <person name="Martin F.M."/>
        </authorList>
    </citation>
    <scope>NUCLEOTIDE SEQUENCE</scope>
    <source>
        <strain evidence="1">P2</strain>
    </source>
</reference>
<evidence type="ECO:0000313" key="2">
    <source>
        <dbReference type="Proteomes" id="UP000886501"/>
    </source>
</evidence>
<comment type="caution">
    <text evidence="1">The sequence shown here is derived from an EMBL/GenBank/DDBJ whole genome shotgun (WGS) entry which is preliminary data.</text>
</comment>
<proteinExistence type="predicted"/>
<organism evidence="1 2">
    <name type="scientific">Thelephora ganbajun</name>
    <name type="common">Ganba fungus</name>
    <dbReference type="NCBI Taxonomy" id="370292"/>
    <lineage>
        <taxon>Eukaryota</taxon>
        <taxon>Fungi</taxon>
        <taxon>Dikarya</taxon>
        <taxon>Basidiomycota</taxon>
        <taxon>Agaricomycotina</taxon>
        <taxon>Agaricomycetes</taxon>
        <taxon>Thelephorales</taxon>
        <taxon>Thelephoraceae</taxon>
        <taxon>Thelephora</taxon>
    </lineage>
</organism>
<dbReference type="Proteomes" id="UP000886501">
    <property type="component" value="Unassembled WGS sequence"/>
</dbReference>
<dbReference type="EMBL" id="MU118049">
    <property type="protein sequence ID" value="KAF9646766.1"/>
    <property type="molecule type" value="Genomic_DNA"/>
</dbReference>
<keyword evidence="2" id="KW-1185">Reference proteome</keyword>
<gene>
    <name evidence="1" type="ORF">BDM02DRAFT_3188534</name>
</gene>
<evidence type="ECO:0000313" key="1">
    <source>
        <dbReference type="EMBL" id="KAF9646766.1"/>
    </source>
</evidence>
<name>A0ACB6ZAU4_THEGA</name>
<accession>A0ACB6ZAU4</accession>
<protein>
    <submittedName>
        <fullName evidence="1">Uncharacterized protein</fullName>
    </submittedName>
</protein>
<reference evidence="1" key="2">
    <citation type="journal article" date="2020" name="Nat. Commun.">
        <title>Large-scale genome sequencing of mycorrhizal fungi provides insights into the early evolution of symbiotic traits.</title>
        <authorList>
            <person name="Miyauchi S."/>
            <person name="Kiss E."/>
            <person name="Kuo A."/>
            <person name="Drula E."/>
            <person name="Kohler A."/>
            <person name="Sanchez-Garcia M."/>
            <person name="Morin E."/>
            <person name="Andreopoulos B."/>
            <person name="Barry K.W."/>
            <person name="Bonito G."/>
            <person name="Buee M."/>
            <person name="Carver A."/>
            <person name="Chen C."/>
            <person name="Cichocki N."/>
            <person name="Clum A."/>
            <person name="Culley D."/>
            <person name="Crous P.W."/>
            <person name="Fauchery L."/>
            <person name="Girlanda M."/>
            <person name="Hayes R.D."/>
            <person name="Keri Z."/>
            <person name="LaButti K."/>
            <person name="Lipzen A."/>
            <person name="Lombard V."/>
            <person name="Magnuson J."/>
            <person name="Maillard F."/>
            <person name="Murat C."/>
            <person name="Nolan M."/>
            <person name="Ohm R.A."/>
            <person name="Pangilinan J."/>
            <person name="Pereira M.F."/>
            <person name="Perotto S."/>
            <person name="Peter M."/>
            <person name="Pfister S."/>
            <person name="Riley R."/>
            <person name="Sitrit Y."/>
            <person name="Stielow J.B."/>
            <person name="Szollosi G."/>
            <person name="Zifcakova L."/>
            <person name="Stursova M."/>
            <person name="Spatafora J.W."/>
            <person name="Tedersoo L."/>
            <person name="Vaario L.M."/>
            <person name="Yamada A."/>
            <person name="Yan M."/>
            <person name="Wang P."/>
            <person name="Xu J."/>
            <person name="Bruns T."/>
            <person name="Baldrian P."/>
            <person name="Vilgalys R."/>
            <person name="Dunand C."/>
            <person name="Henrissat B."/>
            <person name="Grigoriev I.V."/>
            <person name="Hibbett D."/>
            <person name="Nagy L.G."/>
            <person name="Martin F.M."/>
        </authorList>
    </citation>
    <scope>NUCLEOTIDE SEQUENCE</scope>
    <source>
        <strain evidence="1">P2</strain>
    </source>
</reference>